<dbReference type="InterPro" id="IPR003124">
    <property type="entry name" value="WH2_dom"/>
</dbReference>
<feature type="compositionally biased region" description="Polar residues" evidence="1">
    <location>
        <begin position="261"/>
        <end position="271"/>
    </location>
</feature>
<dbReference type="PROSITE" id="PS51082">
    <property type="entry name" value="WH2"/>
    <property type="match status" value="1"/>
</dbReference>
<feature type="region of interest" description="Disordered" evidence="1">
    <location>
        <begin position="261"/>
        <end position="380"/>
    </location>
</feature>
<feature type="region of interest" description="Disordered" evidence="1">
    <location>
        <begin position="194"/>
        <end position="245"/>
    </location>
</feature>
<dbReference type="PANTHER" id="PTHR45691:SF6">
    <property type="entry name" value="PROTEIN DIAPHANOUS"/>
    <property type="match status" value="1"/>
</dbReference>
<dbReference type="OrthoDB" id="5877983at2759"/>
<feature type="compositionally biased region" description="Pro residues" evidence="1">
    <location>
        <begin position="1"/>
        <end position="22"/>
    </location>
</feature>
<keyword evidence="4" id="KW-1185">Reference proteome</keyword>
<feature type="region of interest" description="Disordered" evidence="1">
    <location>
        <begin position="106"/>
        <end position="157"/>
    </location>
</feature>
<feature type="compositionally biased region" description="Low complexity" evidence="1">
    <location>
        <begin position="59"/>
        <end position="87"/>
    </location>
</feature>
<feature type="region of interest" description="Disordered" evidence="1">
    <location>
        <begin position="1"/>
        <end position="87"/>
    </location>
</feature>
<feature type="compositionally biased region" description="Pro residues" evidence="1">
    <location>
        <begin position="280"/>
        <end position="313"/>
    </location>
</feature>
<evidence type="ECO:0000313" key="4">
    <source>
        <dbReference type="Proteomes" id="UP001153737"/>
    </source>
</evidence>
<dbReference type="AlphaFoldDB" id="A0A9P0GUR1"/>
<dbReference type="EMBL" id="OU896708">
    <property type="protein sequence ID" value="CAH1156124.1"/>
    <property type="molecule type" value="Genomic_DNA"/>
</dbReference>
<feature type="domain" description="WH2" evidence="2">
    <location>
        <begin position="29"/>
        <end position="46"/>
    </location>
</feature>
<evidence type="ECO:0000259" key="2">
    <source>
        <dbReference type="PROSITE" id="PS51082"/>
    </source>
</evidence>
<feature type="compositionally biased region" description="Low complexity" evidence="1">
    <location>
        <begin position="347"/>
        <end position="363"/>
    </location>
</feature>
<dbReference type="InterPro" id="IPR051412">
    <property type="entry name" value="Formin_Homology_Diaphanous_sf"/>
</dbReference>
<dbReference type="GO" id="GO:0030041">
    <property type="term" value="P:actin filament polymerization"/>
    <property type="evidence" value="ECO:0007669"/>
    <property type="project" value="TreeGrafter"/>
</dbReference>
<organism evidence="3 4">
    <name type="scientific">Phaedon cochleariae</name>
    <name type="common">Mustard beetle</name>
    <dbReference type="NCBI Taxonomy" id="80249"/>
    <lineage>
        <taxon>Eukaryota</taxon>
        <taxon>Metazoa</taxon>
        <taxon>Ecdysozoa</taxon>
        <taxon>Arthropoda</taxon>
        <taxon>Hexapoda</taxon>
        <taxon>Insecta</taxon>
        <taxon>Pterygota</taxon>
        <taxon>Neoptera</taxon>
        <taxon>Endopterygota</taxon>
        <taxon>Coleoptera</taxon>
        <taxon>Polyphaga</taxon>
        <taxon>Cucujiformia</taxon>
        <taxon>Chrysomeloidea</taxon>
        <taxon>Chrysomelidae</taxon>
        <taxon>Chrysomelinae</taxon>
        <taxon>Chrysomelini</taxon>
        <taxon>Phaedon</taxon>
    </lineage>
</organism>
<reference evidence="3" key="2">
    <citation type="submission" date="2022-10" db="EMBL/GenBank/DDBJ databases">
        <authorList>
            <consortium name="ENA_rothamsted_submissions"/>
            <consortium name="culmorum"/>
            <person name="King R."/>
        </authorList>
    </citation>
    <scope>NUCLEOTIDE SEQUENCE</scope>
</reference>
<evidence type="ECO:0000313" key="3">
    <source>
        <dbReference type="EMBL" id="CAH1156124.1"/>
    </source>
</evidence>
<dbReference type="SMART" id="SM00246">
    <property type="entry name" value="WH2"/>
    <property type="match status" value="1"/>
</dbReference>
<proteinExistence type="predicted"/>
<accession>A0A9P0GUR1</accession>
<dbReference type="GO" id="GO:0005884">
    <property type="term" value="C:actin filament"/>
    <property type="evidence" value="ECO:0007669"/>
    <property type="project" value="TreeGrafter"/>
</dbReference>
<dbReference type="Pfam" id="PF02205">
    <property type="entry name" value="WH2"/>
    <property type="match status" value="1"/>
</dbReference>
<dbReference type="GO" id="GO:0003779">
    <property type="term" value="F:actin binding"/>
    <property type="evidence" value="ECO:0007669"/>
    <property type="project" value="InterPro"/>
</dbReference>
<evidence type="ECO:0000256" key="1">
    <source>
        <dbReference type="SAM" id="MobiDB-lite"/>
    </source>
</evidence>
<name>A0A9P0GUR1_PHACE</name>
<gene>
    <name evidence="3" type="ORF">PHAECO_LOCUS5964</name>
</gene>
<reference evidence="3" key="1">
    <citation type="submission" date="2022-01" db="EMBL/GenBank/DDBJ databases">
        <authorList>
            <person name="King R."/>
        </authorList>
    </citation>
    <scope>NUCLEOTIDE SEQUENCE</scope>
</reference>
<dbReference type="PANTHER" id="PTHR45691">
    <property type="entry name" value="PROTEIN DIAPHANOUS"/>
    <property type="match status" value="1"/>
</dbReference>
<dbReference type="Proteomes" id="UP001153737">
    <property type="component" value="Chromosome 2"/>
</dbReference>
<sequence>MPAPPPPPPPPMGSSGPPPIFKPPKNSNDRDALLKSIQKGAKLKKAVTNDKSAPMIAGASKNSTSARNNSSNNSISPNMSSNNVVSPMKNFGSIQMELKKQLANVNENRNRGPPPPAPNRNGSAVLNTPRQPFLHKENAPNGVHLSQLAPNSNSNMMINSSTLHRKAKSNANLSTLQINEDNRNGFQHNKLVVNHGKPNLAPKPPVMNGKPSNLHPRNGKPVSRAHSLKTPRSPSPQSPEDIPASKFGTVRHMSSVISQSLANASVQNSRSRPALNGRPSAPPPSIPTQPPPPPPAPFHQPPPSQPHPPPPPKLGAVKHPSHAPPPPPPVASIPQAPSHAPPPPPHKTQTIRPPAVPPMSNNLNPPPPPPRHSSMRDAASVTMTISLDEKYKNMFKPPNQFPQPPPYRNVIKIYNCKPGPIINSGYVV</sequence>
<feature type="compositionally biased region" description="Pro residues" evidence="1">
    <location>
        <begin position="322"/>
        <end position="331"/>
    </location>
</feature>
<protein>
    <recommendedName>
        <fullName evidence="2">WH2 domain-containing protein</fullName>
    </recommendedName>
</protein>